<organism evidence="1">
    <name type="scientific">Anguilla anguilla</name>
    <name type="common">European freshwater eel</name>
    <name type="synonym">Muraena anguilla</name>
    <dbReference type="NCBI Taxonomy" id="7936"/>
    <lineage>
        <taxon>Eukaryota</taxon>
        <taxon>Metazoa</taxon>
        <taxon>Chordata</taxon>
        <taxon>Craniata</taxon>
        <taxon>Vertebrata</taxon>
        <taxon>Euteleostomi</taxon>
        <taxon>Actinopterygii</taxon>
        <taxon>Neopterygii</taxon>
        <taxon>Teleostei</taxon>
        <taxon>Anguilliformes</taxon>
        <taxon>Anguillidae</taxon>
        <taxon>Anguilla</taxon>
    </lineage>
</organism>
<protein>
    <submittedName>
        <fullName evidence="1">Uncharacterized protein</fullName>
    </submittedName>
</protein>
<name>A0A0E9SUL5_ANGAN</name>
<reference evidence="1" key="1">
    <citation type="submission" date="2014-11" db="EMBL/GenBank/DDBJ databases">
        <authorList>
            <person name="Amaro Gonzalez C."/>
        </authorList>
    </citation>
    <scope>NUCLEOTIDE SEQUENCE</scope>
</reference>
<accession>A0A0E9SUL5</accession>
<proteinExistence type="predicted"/>
<reference evidence="1" key="2">
    <citation type="journal article" date="2015" name="Fish Shellfish Immunol.">
        <title>Early steps in the European eel (Anguilla anguilla)-Vibrio vulnificus interaction in the gills: Role of the RtxA13 toxin.</title>
        <authorList>
            <person name="Callol A."/>
            <person name="Pajuelo D."/>
            <person name="Ebbesson L."/>
            <person name="Teles M."/>
            <person name="MacKenzie S."/>
            <person name="Amaro C."/>
        </authorList>
    </citation>
    <scope>NUCLEOTIDE SEQUENCE</scope>
</reference>
<dbReference type="EMBL" id="GBXM01064252">
    <property type="protein sequence ID" value="JAH44325.1"/>
    <property type="molecule type" value="Transcribed_RNA"/>
</dbReference>
<evidence type="ECO:0000313" key="1">
    <source>
        <dbReference type="EMBL" id="JAH44325.1"/>
    </source>
</evidence>
<sequence>MSGHVYHCHKSILRPCFSLSEVTQHNNWTTLSKCLDVRYCTRHCHAILI</sequence>
<dbReference type="AlphaFoldDB" id="A0A0E9SUL5"/>